<feature type="compositionally biased region" description="Low complexity" evidence="1">
    <location>
        <begin position="31"/>
        <end position="55"/>
    </location>
</feature>
<keyword evidence="4" id="KW-1185">Reference proteome</keyword>
<evidence type="ECO:0000256" key="1">
    <source>
        <dbReference type="SAM" id="MobiDB-lite"/>
    </source>
</evidence>
<name>A0A285VS50_9MICO</name>
<sequence length="182" mass="18405">MTTTDSRANRRLIAIPALVLALGATLTACGDSESPGAASPTPTATTEDAAPTTSEDTVDPSDLTPITPPPALPGDQGALPTGPVPDQVVDRADVQAAVAAEAQRRGVDVSAVSVAGFAEVTWTDGSLGCPQPGMMYTQALVPGHQLVLEVDGELASYHAAQGRDFAYCASPVPPSTGGLQSR</sequence>
<keyword evidence="2" id="KW-0732">Signal</keyword>
<dbReference type="RefSeq" id="WP_097188747.1">
    <property type="nucleotide sequence ID" value="NZ_OBQK01000009.1"/>
</dbReference>
<feature type="chain" id="PRO_5038633935" description="LppP/LprE lipoprotein" evidence="2">
    <location>
        <begin position="31"/>
        <end position="182"/>
    </location>
</feature>
<gene>
    <name evidence="3" type="ORF">SAMN05421879_10981</name>
</gene>
<dbReference type="EMBL" id="OBQK01000009">
    <property type="protein sequence ID" value="SOC56872.1"/>
    <property type="molecule type" value="Genomic_DNA"/>
</dbReference>
<evidence type="ECO:0008006" key="5">
    <source>
        <dbReference type="Google" id="ProtNLM"/>
    </source>
</evidence>
<feature type="region of interest" description="Disordered" evidence="1">
    <location>
        <begin position="31"/>
        <end position="87"/>
    </location>
</feature>
<dbReference type="PROSITE" id="PS51257">
    <property type="entry name" value="PROKAR_LIPOPROTEIN"/>
    <property type="match status" value="1"/>
</dbReference>
<evidence type="ECO:0000256" key="2">
    <source>
        <dbReference type="SAM" id="SignalP"/>
    </source>
</evidence>
<dbReference type="Proteomes" id="UP000219688">
    <property type="component" value="Unassembled WGS sequence"/>
</dbReference>
<organism evidence="3 4">
    <name type="scientific">Ornithinimicrobium cerasi</name>
    <dbReference type="NCBI Taxonomy" id="2248773"/>
    <lineage>
        <taxon>Bacteria</taxon>
        <taxon>Bacillati</taxon>
        <taxon>Actinomycetota</taxon>
        <taxon>Actinomycetes</taxon>
        <taxon>Micrococcales</taxon>
        <taxon>Ornithinimicrobiaceae</taxon>
        <taxon>Ornithinimicrobium</taxon>
    </lineage>
</organism>
<accession>A0A285VS50</accession>
<feature type="signal peptide" evidence="2">
    <location>
        <begin position="1"/>
        <end position="30"/>
    </location>
</feature>
<proteinExistence type="predicted"/>
<protein>
    <recommendedName>
        <fullName evidence="5">LppP/LprE lipoprotein</fullName>
    </recommendedName>
</protein>
<evidence type="ECO:0000313" key="4">
    <source>
        <dbReference type="Proteomes" id="UP000219688"/>
    </source>
</evidence>
<dbReference type="AlphaFoldDB" id="A0A285VS50"/>
<evidence type="ECO:0000313" key="3">
    <source>
        <dbReference type="EMBL" id="SOC56872.1"/>
    </source>
</evidence>
<reference evidence="4" key="1">
    <citation type="submission" date="2017-08" db="EMBL/GenBank/DDBJ databases">
        <authorList>
            <person name="Varghese N."/>
            <person name="Submissions S."/>
        </authorList>
    </citation>
    <scope>NUCLEOTIDE SEQUENCE [LARGE SCALE GENOMIC DNA]</scope>
    <source>
        <strain evidence="4">USBA17B2</strain>
    </source>
</reference>